<dbReference type="InterPro" id="IPR052984">
    <property type="entry name" value="UPF0421"/>
</dbReference>
<feature type="domain" description="Putative aromatic acid exporter C-terminal" evidence="7">
    <location>
        <begin position="156"/>
        <end position="317"/>
    </location>
</feature>
<dbReference type="InterPro" id="IPR021062">
    <property type="entry name" value="ArAE_1_C"/>
</dbReference>
<dbReference type="EMBL" id="RJVG01000001">
    <property type="protein sequence ID" value="ROR31915.1"/>
    <property type="molecule type" value="Genomic_DNA"/>
</dbReference>
<dbReference type="PANTHER" id="PTHR40064">
    <property type="entry name" value="MEMBRANE PROTEIN-RELATED"/>
    <property type="match status" value="1"/>
</dbReference>
<evidence type="ECO:0000259" key="7">
    <source>
        <dbReference type="Pfam" id="PF11728"/>
    </source>
</evidence>
<evidence type="ECO:0000256" key="4">
    <source>
        <dbReference type="ARBA" id="ARBA00022989"/>
    </source>
</evidence>
<organism evidence="8 9">
    <name type="scientific">Mobilisporobacter senegalensis</name>
    <dbReference type="NCBI Taxonomy" id="1329262"/>
    <lineage>
        <taxon>Bacteria</taxon>
        <taxon>Bacillati</taxon>
        <taxon>Bacillota</taxon>
        <taxon>Clostridia</taxon>
        <taxon>Lachnospirales</taxon>
        <taxon>Lachnospiraceae</taxon>
        <taxon>Mobilisporobacter</taxon>
    </lineage>
</organism>
<protein>
    <submittedName>
        <fullName evidence="8">Uncharacterized membrane protein YgaE (UPF0421/DUF939 family)</fullName>
    </submittedName>
</protein>
<dbReference type="Gene3D" id="1.20.120.940">
    <property type="entry name" value="Putative aromatic acid exporter, C-terminal domain"/>
    <property type="match status" value="1"/>
</dbReference>
<sequence>MKSILSFKKINYIQILKIAIGSCISILIADFFHLSYSSSAGVITLLTIQNTKKETLLITLKRFLSFLISLIIAYIIFQFTGYHPLSYGLYLLLFVGVCYLLDLEVGISMNAVLATHFLIESSMSYHWIMNELSLFLLGSGIGLLLNLYIPKNIMVIKQDQVTIEDNIKDILCQMASSLLDPIRGSASKENLEQLNDQLKEGLSRAYENMNNTLFGDVRYYIQYMQMRKDQYHILKRIQSSIESLNTVPVQAITIADYINHIATTLHEYNNAIDLLEELEKISDSFKSDPLPVSRIEFENRAVLFQIIHELEIFLICKRDFVVALTPFQIKTFWNQSK</sequence>
<evidence type="ECO:0000256" key="2">
    <source>
        <dbReference type="ARBA" id="ARBA00022475"/>
    </source>
</evidence>
<keyword evidence="3 6" id="KW-0812">Transmembrane</keyword>
<dbReference type="Pfam" id="PF06081">
    <property type="entry name" value="ArAE_1"/>
    <property type="match status" value="1"/>
</dbReference>
<evidence type="ECO:0000256" key="6">
    <source>
        <dbReference type="SAM" id="Phobius"/>
    </source>
</evidence>
<dbReference type="Proteomes" id="UP000273083">
    <property type="component" value="Unassembled WGS sequence"/>
</dbReference>
<feature type="transmembrane region" description="Helical" evidence="6">
    <location>
        <begin position="132"/>
        <end position="149"/>
    </location>
</feature>
<evidence type="ECO:0000313" key="9">
    <source>
        <dbReference type="Proteomes" id="UP000273083"/>
    </source>
</evidence>
<proteinExistence type="predicted"/>
<evidence type="ECO:0000256" key="5">
    <source>
        <dbReference type="ARBA" id="ARBA00023136"/>
    </source>
</evidence>
<name>A0A3N1XZ90_9FIRM</name>
<comment type="subcellular location">
    <subcellularLocation>
        <location evidence="1">Cell membrane</location>
        <topology evidence="1">Multi-pass membrane protein</topology>
    </subcellularLocation>
</comment>
<dbReference type="PANTHER" id="PTHR40064:SF1">
    <property type="entry name" value="MEMBRANE PROTEIN"/>
    <property type="match status" value="1"/>
</dbReference>
<keyword evidence="9" id="KW-1185">Reference proteome</keyword>
<accession>A0A3N1XZ90</accession>
<evidence type="ECO:0000313" key="8">
    <source>
        <dbReference type="EMBL" id="ROR31915.1"/>
    </source>
</evidence>
<gene>
    <name evidence="8" type="ORF">EDD66_101535</name>
</gene>
<dbReference type="InterPro" id="IPR038323">
    <property type="entry name" value="ArAE_1_C_sf"/>
</dbReference>
<keyword evidence="4 6" id="KW-1133">Transmembrane helix</keyword>
<evidence type="ECO:0000256" key="1">
    <source>
        <dbReference type="ARBA" id="ARBA00004651"/>
    </source>
</evidence>
<reference evidence="8 9" key="1">
    <citation type="submission" date="2018-11" db="EMBL/GenBank/DDBJ databases">
        <title>Genomic Encyclopedia of Type Strains, Phase IV (KMG-IV): sequencing the most valuable type-strain genomes for metagenomic binning, comparative biology and taxonomic classification.</title>
        <authorList>
            <person name="Goeker M."/>
        </authorList>
    </citation>
    <scope>NUCLEOTIDE SEQUENCE [LARGE SCALE GENOMIC DNA]</scope>
    <source>
        <strain evidence="8 9">DSM 26537</strain>
    </source>
</reference>
<dbReference type="InterPro" id="IPR010343">
    <property type="entry name" value="ArAE_1"/>
</dbReference>
<feature type="transmembrane region" description="Helical" evidence="6">
    <location>
        <begin position="89"/>
        <end position="112"/>
    </location>
</feature>
<dbReference type="OrthoDB" id="357521at2"/>
<dbReference type="GO" id="GO:0005886">
    <property type="term" value="C:plasma membrane"/>
    <property type="evidence" value="ECO:0007669"/>
    <property type="project" value="UniProtKB-SubCell"/>
</dbReference>
<dbReference type="AlphaFoldDB" id="A0A3N1XZ90"/>
<dbReference type="RefSeq" id="WP_123607998.1">
    <property type="nucleotide sequence ID" value="NZ_RJVG01000001.1"/>
</dbReference>
<feature type="transmembrane region" description="Helical" evidence="6">
    <location>
        <begin position="12"/>
        <end position="36"/>
    </location>
</feature>
<feature type="transmembrane region" description="Helical" evidence="6">
    <location>
        <begin position="56"/>
        <end position="77"/>
    </location>
</feature>
<dbReference type="Pfam" id="PF11728">
    <property type="entry name" value="ArAE_1_C"/>
    <property type="match status" value="1"/>
</dbReference>
<keyword evidence="5 6" id="KW-0472">Membrane</keyword>
<keyword evidence="2" id="KW-1003">Cell membrane</keyword>
<evidence type="ECO:0000256" key="3">
    <source>
        <dbReference type="ARBA" id="ARBA00022692"/>
    </source>
</evidence>
<comment type="caution">
    <text evidence="8">The sequence shown here is derived from an EMBL/GenBank/DDBJ whole genome shotgun (WGS) entry which is preliminary data.</text>
</comment>